<evidence type="ECO:0000313" key="16">
    <source>
        <dbReference type="EMBL" id="KNE62528.1"/>
    </source>
</evidence>
<evidence type="ECO:0000256" key="5">
    <source>
        <dbReference type="ARBA" id="ARBA00022723"/>
    </source>
</evidence>
<dbReference type="EMBL" id="GG745340">
    <property type="protein sequence ID" value="KNE62528.1"/>
    <property type="molecule type" value="Genomic_DNA"/>
</dbReference>
<evidence type="ECO:0000256" key="14">
    <source>
        <dbReference type="SAM" id="MobiDB-lite"/>
    </source>
</evidence>
<keyword evidence="17" id="KW-1185">Reference proteome</keyword>
<feature type="chain" id="PRO_5009360873" description="Extracellular metalloproteinase" evidence="13">
    <location>
        <begin position="30"/>
        <end position="629"/>
    </location>
</feature>
<evidence type="ECO:0000256" key="3">
    <source>
        <dbReference type="ARBA" id="ARBA00022525"/>
    </source>
</evidence>
<dbReference type="Gene3D" id="1.10.390.10">
    <property type="entry name" value="Neutral Protease Domain 2"/>
    <property type="match status" value="1"/>
</dbReference>
<dbReference type="Pfam" id="PF07504">
    <property type="entry name" value="FTP"/>
    <property type="match status" value="1"/>
</dbReference>
<dbReference type="PANTHER" id="PTHR33478">
    <property type="entry name" value="EXTRACELLULAR METALLOPROTEINASE MEP"/>
    <property type="match status" value="1"/>
</dbReference>
<feature type="domain" description="FTP" evidence="15">
    <location>
        <begin position="78"/>
        <end position="126"/>
    </location>
</feature>
<evidence type="ECO:0000256" key="6">
    <source>
        <dbReference type="ARBA" id="ARBA00022729"/>
    </source>
</evidence>
<gene>
    <name evidence="16" type="ORF">AMAG_07740</name>
</gene>
<dbReference type="OrthoDB" id="3227768at2759"/>
<feature type="binding site" evidence="12">
    <location>
        <position position="429"/>
    </location>
    <ligand>
        <name>Zn(2+)</name>
        <dbReference type="ChEBI" id="CHEBI:29105"/>
        <note>catalytic</note>
    </ligand>
</feature>
<feature type="active site" evidence="11">
    <location>
        <position position="430"/>
    </location>
</feature>
<dbReference type="Pfam" id="PF02128">
    <property type="entry name" value="Peptidase_M36"/>
    <property type="match status" value="1"/>
</dbReference>
<dbReference type="Proteomes" id="UP000054350">
    <property type="component" value="Unassembled WGS sequence"/>
</dbReference>
<dbReference type="Gene3D" id="3.10.170.10">
    <property type="match status" value="1"/>
</dbReference>
<accession>A0A0L0SJ53</accession>
<dbReference type="InterPro" id="IPR001842">
    <property type="entry name" value="Peptidase_M36"/>
</dbReference>
<reference evidence="17" key="2">
    <citation type="submission" date="2009-11" db="EMBL/GenBank/DDBJ databases">
        <title>The Genome Sequence of Allomyces macrogynus strain ATCC 38327.</title>
        <authorList>
            <consortium name="The Broad Institute Genome Sequencing Platform"/>
            <person name="Russ C."/>
            <person name="Cuomo C."/>
            <person name="Shea T."/>
            <person name="Young S.K."/>
            <person name="Zeng Q."/>
            <person name="Koehrsen M."/>
            <person name="Haas B."/>
            <person name="Borodovsky M."/>
            <person name="Guigo R."/>
            <person name="Alvarado L."/>
            <person name="Berlin A."/>
            <person name="Borenstein D."/>
            <person name="Chen Z."/>
            <person name="Engels R."/>
            <person name="Freedman E."/>
            <person name="Gellesch M."/>
            <person name="Goldberg J."/>
            <person name="Griggs A."/>
            <person name="Gujja S."/>
            <person name="Heiman D."/>
            <person name="Hepburn T."/>
            <person name="Howarth C."/>
            <person name="Jen D."/>
            <person name="Larson L."/>
            <person name="Lewis B."/>
            <person name="Mehta T."/>
            <person name="Park D."/>
            <person name="Pearson M."/>
            <person name="Roberts A."/>
            <person name="Saif S."/>
            <person name="Shenoy N."/>
            <person name="Sisk P."/>
            <person name="Stolte C."/>
            <person name="Sykes S."/>
            <person name="Walk T."/>
            <person name="White J."/>
            <person name="Yandava C."/>
            <person name="Burger G."/>
            <person name="Gray M.W."/>
            <person name="Holland P.W.H."/>
            <person name="King N."/>
            <person name="Lang F.B.F."/>
            <person name="Roger A.J."/>
            <person name="Ruiz-Trillo I."/>
            <person name="Lander E."/>
            <person name="Nusbaum C."/>
        </authorList>
    </citation>
    <scope>NUCLEOTIDE SEQUENCE [LARGE SCALE GENOMIC DNA]</scope>
    <source>
        <strain evidence="17">ATCC 38327</strain>
    </source>
</reference>
<feature type="region of interest" description="Disordered" evidence="14">
    <location>
        <begin position="274"/>
        <end position="293"/>
    </location>
</feature>
<proteinExistence type="inferred from homology"/>
<evidence type="ECO:0000256" key="8">
    <source>
        <dbReference type="ARBA" id="ARBA00022833"/>
    </source>
</evidence>
<evidence type="ECO:0000256" key="2">
    <source>
        <dbReference type="ARBA" id="ARBA00006006"/>
    </source>
</evidence>
<comment type="subcellular location">
    <subcellularLocation>
        <location evidence="1 13">Secreted</location>
    </subcellularLocation>
</comment>
<dbReference type="PRINTS" id="PR00999">
    <property type="entry name" value="FUNGALYSIN"/>
</dbReference>
<keyword evidence="6 13" id="KW-0732">Signal</keyword>
<comment type="cofactor">
    <cofactor evidence="12">
        <name>Zn(2+)</name>
        <dbReference type="ChEBI" id="CHEBI:29105"/>
    </cofactor>
    <text evidence="12">Binds 1 zinc ion per subunit.</text>
</comment>
<evidence type="ECO:0000256" key="11">
    <source>
        <dbReference type="PIRSR" id="PIRSR601842-1"/>
    </source>
</evidence>
<dbReference type="PANTHER" id="PTHR33478:SF1">
    <property type="entry name" value="EXTRACELLULAR METALLOPROTEINASE MEP"/>
    <property type="match status" value="1"/>
</dbReference>
<evidence type="ECO:0000256" key="9">
    <source>
        <dbReference type="ARBA" id="ARBA00023049"/>
    </source>
</evidence>
<feature type="signal peptide" evidence="13">
    <location>
        <begin position="1"/>
        <end position="29"/>
    </location>
</feature>
<dbReference type="CDD" id="cd09596">
    <property type="entry name" value="M36"/>
    <property type="match status" value="1"/>
</dbReference>
<dbReference type="OMA" id="NDFAICN"/>
<keyword evidence="9 13" id="KW-0482">Metalloprotease</keyword>
<evidence type="ECO:0000259" key="15">
    <source>
        <dbReference type="Pfam" id="PF07504"/>
    </source>
</evidence>
<evidence type="ECO:0000256" key="13">
    <source>
        <dbReference type="RuleBase" id="RU364017"/>
    </source>
</evidence>
<comment type="similarity">
    <text evidence="2 13">Belongs to the peptidase M36 family.</text>
</comment>
<dbReference type="GO" id="GO:0005615">
    <property type="term" value="C:extracellular space"/>
    <property type="evidence" value="ECO:0007669"/>
    <property type="project" value="InterPro"/>
</dbReference>
<sequence length="629" mass="67011">MTFSSSARKFAILFLVALIATQAITFADARKVKVPAIAHKTFTTVKRTSAPSLVAGNTDPKAAASAFLTNELHFPASEFVVKDVVPVSNGFTAVYVRQVINGLEVVNGDINLNIKDGQVVTYGDRFYRGARPSRPNLGNQESAGPAGKSPADGFKSLADFVGVKPAKVEVKETTQEGGAKGPAYEIVSDVAADKVPVKYAYVQNGNNLKLVQSYQVKLADESAWYHGHVNAQTGEVEALNDWVADAKYSVLPVGTENPNKGPIAVVDSSTAVKTNASPQGWHSTGTTSYQDTRGNNIQAQPNTATASKNVRPSGGSTLDFSAIKPDFTKAATSYTPAATVQLFYMLNSAHDLSYQYGFDEVSGNFQVNNFGKGGKGNDAVIANAQDRSGTNNANFATPPDGQQPTTRQYIFTQTTPTRDGVYDLTIPFHEFMHGITNRLTGGPSNVDCLYDGESGGMGEGWGDVFGLVANVLTANSVRTGAFPMGAYVLGKAAGIRTYPYSSDTTVCPNLYSFLGKTGYDEVHRSGEIWATALLEVYFNLVEKLGYGDIFTPSTTKGNTLFLKLVFDGNKLQPCNPSFVEARDAIIQADINLTGGANKCAIWKGFAKRGLGTGAKSGVYTDSFTVPTGC</sequence>
<evidence type="ECO:0000256" key="12">
    <source>
        <dbReference type="PIRSR" id="PIRSR601842-2"/>
    </source>
</evidence>
<dbReference type="EC" id="3.4.24.-" evidence="13"/>
<reference evidence="16 17" key="1">
    <citation type="submission" date="2009-11" db="EMBL/GenBank/DDBJ databases">
        <title>Annotation of Allomyces macrogynus ATCC 38327.</title>
        <authorList>
            <consortium name="The Broad Institute Genome Sequencing Platform"/>
            <person name="Russ C."/>
            <person name="Cuomo C."/>
            <person name="Burger G."/>
            <person name="Gray M.W."/>
            <person name="Holland P.W.H."/>
            <person name="King N."/>
            <person name="Lang F.B.F."/>
            <person name="Roger A.J."/>
            <person name="Ruiz-Trillo I."/>
            <person name="Young S.K."/>
            <person name="Zeng Q."/>
            <person name="Gargeya S."/>
            <person name="Fitzgerald M."/>
            <person name="Haas B."/>
            <person name="Abouelleil A."/>
            <person name="Alvarado L."/>
            <person name="Arachchi H.M."/>
            <person name="Berlin A."/>
            <person name="Chapman S.B."/>
            <person name="Gearin G."/>
            <person name="Goldberg J."/>
            <person name="Griggs A."/>
            <person name="Gujja S."/>
            <person name="Hansen M."/>
            <person name="Heiman D."/>
            <person name="Howarth C."/>
            <person name="Larimer J."/>
            <person name="Lui A."/>
            <person name="MacDonald P.J.P."/>
            <person name="McCowen C."/>
            <person name="Montmayeur A."/>
            <person name="Murphy C."/>
            <person name="Neiman D."/>
            <person name="Pearson M."/>
            <person name="Priest M."/>
            <person name="Roberts A."/>
            <person name="Saif S."/>
            <person name="Shea T."/>
            <person name="Sisk P."/>
            <person name="Stolte C."/>
            <person name="Sykes S."/>
            <person name="Wortman J."/>
            <person name="Nusbaum C."/>
            <person name="Birren B."/>
        </authorList>
    </citation>
    <scope>NUCLEOTIDE SEQUENCE [LARGE SCALE GENOMIC DNA]</scope>
    <source>
        <strain evidence="16 17">ATCC 38327</strain>
    </source>
</reference>
<dbReference type="AlphaFoldDB" id="A0A0L0SJ53"/>
<dbReference type="InterPro" id="IPR011096">
    <property type="entry name" value="FTP_domain"/>
</dbReference>
<keyword evidence="8 12" id="KW-0862">Zinc</keyword>
<dbReference type="VEuPathDB" id="FungiDB:AMAG_07740"/>
<evidence type="ECO:0000256" key="7">
    <source>
        <dbReference type="ARBA" id="ARBA00022801"/>
    </source>
</evidence>
<dbReference type="GO" id="GO:0006508">
    <property type="term" value="P:proteolysis"/>
    <property type="evidence" value="ECO:0007669"/>
    <property type="project" value="UniProtKB-KW"/>
</dbReference>
<keyword evidence="4 13" id="KW-0645">Protease</keyword>
<feature type="region of interest" description="Disordered" evidence="14">
    <location>
        <begin position="130"/>
        <end position="149"/>
    </location>
</feature>
<keyword evidence="5 12" id="KW-0479">Metal-binding</keyword>
<dbReference type="SUPFAM" id="SSF55486">
    <property type="entry name" value="Metalloproteases ('zincins'), catalytic domain"/>
    <property type="match status" value="1"/>
</dbReference>
<feature type="binding site" evidence="12">
    <location>
        <position position="459"/>
    </location>
    <ligand>
        <name>Zn(2+)</name>
        <dbReference type="ChEBI" id="CHEBI:29105"/>
        <note>catalytic</note>
    </ligand>
</feature>
<dbReference type="InterPro" id="IPR050371">
    <property type="entry name" value="Fungal_virulence_M36"/>
</dbReference>
<evidence type="ECO:0000256" key="1">
    <source>
        <dbReference type="ARBA" id="ARBA00004613"/>
    </source>
</evidence>
<feature type="binding site" evidence="12">
    <location>
        <position position="245"/>
    </location>
    <ligand>
        <name>Zn(2+)</name>
        <dbReference type="ChEBI" id="CHEBI:29105"/>
        <note>catalytic</note>
    </ligand>
</feature>
<dbReference type="GO" id="GO:0004222">
    <property type="term" value="F:metalloendopeptidase activity"/>
    <property type="evidence" value="ECO:0007669"/>
    <property type="project" value="InterPro"/>
</dbReference>
<name>A0A0L0SJ53_ALLM3</name>
<dbReference type="GO" id="GO:0008270">
    <property type="term" value="F:zinc ion binding"/>
    <property type="evidence" value="ECO:0007669"/>
    <property type="project" value="InterPro"/>
</dbReference>
<evidence type="ECO:0000256" key="4">
    <source>
        <dbReference type="ARBA" id="ARBA00022670"/>
    </source>
</evidence>
<keyword evidence="10 13" id="KW-0865">Zymogen</keyword>
<feature type="binding site" evidence="12">
    <location>
        <position position="433"/>
    </location>
    <ligand>
        <name>Zn(2+)</name>
        <dbReference type="ChEBI" id="CHEBI:29105"/>
        <note>catalytic</note>
    </ligand>
</feature>
<protein>
    <recommendedName>
        <fullName evidence="13">Extracellular metalloproteinase</fullName>
        <ecNumber evidence="13">3.4.24.-</ecNumber>
    </recommendedName>
    <alternativeName>
        <fullName evidence="13">Fungalysin</fullName>
    </alternativeName>
</protein>
<evidence type="ECO:0000313" key="17">
    <source>
        <dbReference type="Proteomes" id="UP000054350"/>
    </source>
</evidence>
<dbReference type="eggNOG" id="ENOG502QTDC">
    <property type="taxonomic scope" value="Eukaryota"/>
</dbReference>
<keyword evidence="7 13" id="KW-0378">Hydrolase</keyword>
<dbReference type="InterPro" id="IPR027268">
    <property type="entry name" value="Peptidase_M4/M1_CTD_sf"/>
</dbReference>
<organism evidence="16 17">
    <name type="scientific">Allomyces macrogynus (strain ATCC 38327)</name>
    <name type="common">Allomyces javanicus var. macrogynus</name>
    <dbReference type="NCBI Taxonomy" id="578462"/>
    <lineage>
        <taxon>Eukaryota</taxon>
        <taxon>Fungi</taxon>
        <taxon>Fungi incertae sedis</taxon>
        <taxon>Blastocladiomycota</taxon>
        <taxon>Blastocladiomycetes</taxon>
        <taxon>Blastocladiales</taxon>
        <taxon>Blastocladiaceae</taxon>
        <taxon>Allomyces</taxon>
    </lineage>
</organism>
<evidence type="ECO:0000256" key="10">
    <source>
        <dbReference type="ARBA" id="ARBA00023145"/>
    </source>
</evidence>
<keyword evidence="3 13" id="KW-0964">Secreted</keyword>